<sequence length="410" mass="44312">MNLKKICAAALAATMMAGVVGCSSSKPATTEDKELTATIKVWSPQEDQSKDSGNWLQKQCDAFNKAHPKWKLTFDYGVCSEADAGKVVSQDPSAAADVYMYANDQLGQLIDAKAIAQFGGETLEEIKKTNSSTMLKSVTSNGKVYGIPFTANTYFMYYDKSAFTDDEVKSLDKMIAKHTVAFPISNAWNLPSFFYANGGKMYGDGTDASKGIDFGGEKGYQVTQYLINLVNNKNFVDDAGGKGLSGLRSGTVKAMFSGSWDYDSVKKALGKNFACAKLPTITINGQEKQLKAFAGSKALAVNPNSKHQEVAVALAKYLGGSKAQEDHYTMRSIIPCNTELLKKDSISKDPLITAQNDTINETSVLQPTITEMSNFWGPAETFGKALAGKQVNANNYKEKTDAFVKGINGK</sequence>
<keyword evidence="3 4" id="KW-0732">Signal</keyword>
<name>A0A0R2HDY1_9FIRM</name>
<dbReference type="CDD" id="cd13655">
    <property type="entry name" value="PBP2_oligosaccharide_1"/>
    <property type="match status" value="1"/>
</dbReference>
<proteinExistence type="inferred from homology"/>
<dbReference type="RefSeq" id="WP_031588995.1">
    <property type="nucleotide sequence ID" value="NZ_JNKN01000008.1"/>
</dbReference>
<gene>
    <name evidence="5" type="ORF">IV49_GL002020</name>
</gene>
<dbReference type="SUPFAM" id="SSF53850">
    <property type="entry name" value="Periplasmic binding protein-like II"/>
    <property type="match status" value="1"/>
</dbReference>
<protein>
    <submittedName>
        <fullName evidence="5">Uncharacterized protein</fullName>
    </submittedName>
</protein>
<dbReference type="Proteomes" id="UP000051841">
    <property type="component" value="Unassembled WGS sequence"/>
</dbReference>
<evidence type="ECO:0000313" key="6">
    <source>
        <dbReference type="Proteomes" id="UP000051841"/>
    </source>
</evidence>
<evidence type="ECO:0000256" key="2">
    <source>
        <dbReference type="ARBA" id="ARBA00022448"/>
    </source>
</evidence>
<accession>A0A0R2HDY1</accession>
<dbReference type="GO" id="GO:1901982">
    <property type="term" value="F:maltose binding"/>
    <property type="evidence" value="ECO:0007669"/>
    <property type="project" value="TreeGrafter"/>
</dbReference>
<dbReference type="Pfam" id="PF13416">
    <property type="entry name" value="SBP_bac_8"/>
    <property type="match status" value="1"/>
</dbReference>
<dbReference type="PANTHER" id="PTHR30061">
    <property type="entry name" value="MALTOSE-BINDING PERIPLASMIC PROTEIN"/>
    <property type="match status" value="1"/>
</dbReference>
<dbReference type="GO" id="GO:0055052">
    <property type="term" value="C:ATP-binding cassette (ABC) transporter complex, substrate-binding subunit-containing"/>
    <property type="evidence" value="ECO:0007669"/>
    <property type="project" value="TreeGrafter"/>
</dbReference>
<dbReference type="PROSITE" id="PS51257">
    <property type="entry name" value="PROKAR_LIPOPROTEIN"/>
    <property type="match status" value="1"/>
</dbReference>
<evidence type="ECO:0000256" key="1">
    <source>
        <dbReference type="ARBA" id="ARBA00008520"/>
    </source>
</evidence>
<feature type="signal peptide" evidence="4">
    <location>
        <begin position="1"/>
        <end position="17"/>
    </location>
</feature>
<keyword evidence="2" id="KW-0813">Transport</keyword>
<keyword evidence="6" id="KW-1185">Reference proteome</keyword>
<dbReference type="PANTHER" id="PTHR30061:SF50">
    <property type="entry name" value="MALTOSE_MALTODEXTRIN-BINDING PERIPLASMIC PROTEIN"/>
    <property type="match status" value="1"/>
</dbReference>
<comment type="similarity">
    <text evidence="1">Belongs to the bacterial solute-binding protein 1 family.</text>
</comment>
<evidence type="ECO:0000256" key="3">
    <source>
        <dbReference type="ARBA" id="ARBA00022729"/>
    </source>
</evidence>
<reference evidence="5 6" key="1">
    <citation type="journal article" date="2015" name="Genome Announc.">
        <title>Expanding the biotechnology potential of lactobacilli through comparative genomics of 213 strains and associated genera.</title>
        <authorList>
            <person name="Sun Z."/>
            <person name="Harris H.M."/>
            <person name="McCann A."/>
            <person name="Guo C."/>
            <person name="Argimon S."/>
            <person name="Zhang W."/>
            <person name="Yang X."/>
            <person name="Jeffery I.B."/>
            <person name="Cooney J.C."/>
            <person name="Kagawa T.F."/>
            <person name="Liu W."/>
            <person name="Song Y."/>
            <person name="Salvetti E."/>
            <person name="Wrobel A."/>
            <person name="Rasinkangas P."/>
            <person name="Parkhill J."/>
            <person name="Rea M.C."/>
            <person name="O'Sullivan O."/>
            <person name="Ritari J."/>
            <person name="Douillard F.P."/>
            <person name="Paul Ross R."/>
            <person name="Yang R."/>
            <person name="Briner A.E."/>
            <person name="Felis G.E."/>
            <person name="de Vos W.M."/>
            <person name="Barrangou R."/>
            <person name="Klaenhammer T.R."/>
            <person name="Caufield P.W."/>
            <person name="Cui Y."/>
            <person name="Zhang H."/>
            <person name="O'Toole P.W."/>
        </authorList>
    </citation>
    <scope>NUCLEOTIDE SEQUENCE [LARGE SCALE GENOMIC DNA]</scope>
    <source>
        <strain evidence="5 6">DSM 20405</strain>
    </source>
</reference>
<dbReference type="EMBL" id="JQBL01000008">
    <property type="protein sequence ID" value="KRN50526.1"/>
    <property type="molecule type" value="Genomic_DNA"/>
</dbReference>
<dbReference type="GO" id="GO:0015768">
    <property type="term" value="P:maltose transport"/>
    <property type="evidence" value="ECO:0007669"/>
    <property type="project" value="TreeGrafter"/>
</dbReference>
<comment type="caution">
    <text evidence="5">The sequence shown here is derived from an EMBL/GenBank/DDBJ whole genome shotgun (WGS) entry which is preliminary data.</text>
</comment>
<feature type="chain" id="PRO_5039355709" evidence="4">
    <location>
        <begin position="18"/>
        <end position="410"/>
    </location>
</feature>
<dbReference type="GO" id="GO:0042956">
    <property type="term" value="P:maltodextrin transmembrane transport"/>
    <property type="evidence" value="ECO:0007669"/>
    <property type="project" value="TreeGrafter"/>
</dbReference>
<dbReference type="Gene3D" id="3.40.190.10">
    <property type="entry name" value="Periplasmic binding protein-like II"/>
    <property type="match status" value="2"/>
</dbReference>
<dbReference type="InterPro" id="IPR006059">
    <property type="entry name" value="SBP"/>
</dbReference>
<evidence type="ECO:0000313" key="5">
    <source>
        <dbReference type="EMBL" id="KRN50526.1"/>
    </source>
</evidence>
<dbReference type="AlphaFoldDB" id="A0A0R2HDY1"/>
<evidence type="ECO:0000256" key="4">
    <source>
        <dbReference type="SAM" id="SignalP"/>
    </source>
</evidence>
<dbReference type="PATRIC" id="fig|1410657.5.peg.2084"/>
<organism evidence="5 6">
    <name type="scientific">Kandleria vitulina DSM 20405</name>
    <dbReference type="NCBI Taxonomy" id="1410657"/>
    <lineage>
        <taxon>Bacteria</taxon>
        <taxon>Bacillati</taxon>
        <taxon>Bacillota</taxon>
        <taxon>Erysipelotrichia</taxon>
        <taxon>Erysipelotrichales</taxon>
        <taxon>Coprobacillaceae</taxon>
        <taxon>Kandleria</taxon>
    </lineage>
</organism>